<evidence type="ECO:0000256" key="6">
    <source>
        <dbReference type="ARBA" id="ARBA00023211"/>
    </source>
</evidence>
<feature type="region of interest" description="Disordered" evidence="7">
    <location>
        <begin position="321"/>
        <end position="351"/>
    </location>
</feature>
<evidence type="ECO:0000256" key="7">
    <source>
        <dbReference type="SAM" id="MobiDB-lite"/>
    </source>
</evidence>
<keyword evidence="4" id="KW-0560">Oxidoreductase</keyword>
<dbReference type="RefSeq" id="WP_015323431.1">
    <property type="nucleotide sequence ID" value="NC_019976.1"/>
</dbReference>
<dbReference type="KEGG" id="nou:Natoc_4310"/>
<comment type="cofactor">
    <cofactor evidence="1">
        <name>Mn(2+)</name>
        <dbReference type="ChEBI" id="CHEBI:29035"/>
    </cofactor>
</comment>
<evidence type="ECO:0000259" key="8">
    <source>
        <dbReference type="SMART" id="SM01329"/>
    </source>
</evidence>
<dbReference type="HOGENOM" id="CLU_031953_0_1_2"/>
<dbReference type="GO" id="GO:0051287">
    <property type="term" value="F:NAD binding"/>
    <property type="evidence" value="ECO:0007669"/>
    <property type="project" value="InterPro"/>
</dbReference>
<dbReference type="PANTHER" id="PTHR43275">
    <property type="entry name" value="D-MALATE DEHYDROGENASE [DECARBOXYLATING]"/>
    <property type="match status" value="1"/>
</dbReference>
<comment type="cofactor">
    <cofactor evidence="2">
        <name>Mg(2+)</name>
        <dbReference type="ChEBI" id="CHEBI:18420"/>
    </cofactor>
</comment>
<dbReference type="GeneID" id="14406036"/>
<dbReference type="SMART" id="SM01329">
    <property type="entry name" value="Iso_dh"/>
    <property type="match status" value="1"/>
</dbReference>
<protein>
    <submittedName>
        <fullName evidence="9">Isocitrate/isopropylmalate dehydrogenase</fullName>
    </submittedName>
</protein>
<dbReference type="InterPro" id="IPR024084">
    <property type="entry name" value="IsoPropMal-DH-like_dom"/>
</dbReference>
<keyword evidence="9" id="KW-0614">Plasmid</keyword>
<dbReference type="AlphaFoldDB" id="L0K638"/>
<dbReference type="SUPFAM" id="SSF53659">
    <property type="entry name" value="Isocitrate/Isopropylmalate dehydrogenase-like"/>
    <property type="match status" value="1"/>
</dbReference>
<sequence length="351" mass="37961">MVYEIASIPGDGIGPEVVDAARPVFEDVAERHGFELSFTRYDWGTERHLEEGAMMPENGLKELEGYDAILLGAVGHPDVPDHVTLNNLLLPIRKGFDQSICKRPAILFDGVESPLEGYDGGDIDFVVYRENTEGEYADMGGQEHPGHDHEVAVQSAVFTRTGTERIVRAAFDAATEREGHLTSITKSNAQAHSMVFWDQIVEEVSEEYPDVTVERLLVDAASMDFIRRPEEFDVVVASNLFGDILTDIGAIITGSMGLAPSANIDPTRTYPSMFEPVHGSAPDIVGDGVANPLATVFSGSMMVAHLGESEAGEALWNAATDQLADSEAPRTPDLGGSSGTEDVVEDLRSRL</sequence>
<evidence type="ECO:0000313" key="9">
    <source>
        <dbReference type="EMBL" id="AGB40000.1"/>
    </source>
</evidence>
<dbReference type="GO" id="GO:0000287">
    <property type="term" value="F:magnesium ion binding"/>
    <property type="evidence" value="ECO:0007669"/>
    <property type="project" value="InterPro"/>
</dbReference>
<dbReference type="InterPro" id="IPR019818">
    <property type="entry name" value="IsoCit/isopropylmalate_DH_CS"/>
</dbReference>
<feature type="domain" description="Isopropylmalate dehydrogenase-like" evidence="8">
    <location>
        <begin position="4"/>
        <end position="347"/>
    </location>
</feature>
<dbReference type="PANTHER" id="PTHR43275:SF1">
    <property type="entry name" value="D-MALATE DEHYDROGENASE [DECARBOXYLATING]"/>
    <property type="match status" value="1"/>
</dbReference>
<geneLocation type="plasmid" evidence="9">
    <name>2</name>
</geneLocation>
<dbReference type="EMBL" id="CP003931">
    <property type="protein sequence ID" value="AGB40000.1"/>
    <property type="molecule type" value="Genomic_DNA"/>
</dbReference>
<evidence type="ECO:0000313" key="10">
    <source>
        <dbReference type="Proteomes" id="UP000010878"/>
    </source>
</evidence>
<evidence type="ECO:0000256" key="5">
    <source>
        <dbReference type="ARBA" id="ARBA00023027"/>
    </source>
</evidence>
<dbReference type="InterPro" id="IPR050501">
    <property type="entry name" value="ICDH/IPMDH"/>
</dbReference>
<evidence type="ECO:0000256" key="4">
    <source>
        <dbReference type="ARBA" id="ARBA00023002"/>
    </source>
</evidence>
<evidence type="ECO:0000256" key="1">
    <source>
        <dbReference type="ARBA" id="ARBA00001936"/>
    </source>
</evidence>
<evidence type="ECO:0000256" key="3">
    <source>
        <dbReference type="ARBA" id="ARBA00022723"/>
    </source>
</evidence>
<name>L0K638_9EURY</name>
<keyword evidence="10" id="KW-1185">Reference proteome</keyword>
<dbReference type="Proteomes" id="UP000010878">
    <property type="component" value="Plasmid 2"/>
</dbReference>
<dbReference type="Gene3D" id="3.40.718.10">
    <property type="entry name" value="Isopropylmalate Dehydrogenase"/>
    <property type="match status" value="1"/>
</dbReference>
<proteinExistence type="predicted"/>
<organism evidence="9 10">
    <name type="scientific">Natronococcus occultus SP4</name>
    <dbReference type="NCBI Taxonomy" id="694430"/>
    <lineage>
        <taxon>Archaea</taxon>
        <taxon>Methanobacteriati</taxon>
        <taxon>Methanobacteriota</taxon>
        <taxon>Stenosarchaea group</taxon>
        <taxon>Halobacteria</taxon>
        <taxon>Halobacteriales</taxon>
        <taxon>Natrialbaceae</taxon>
        <taxon>Natronococcus</taxon>
    </lineage>
</organism>
<keyword evidence="6" id="KW-0464">Manganese</keyword>
<keyword evidence="5" id="KW-0520">NAD</keyword>
<accession>L0K638</accession>
<gene>
    <name evidence="9" type="ORF">Natoc_4310</name>
</gene>
<keyword evidence="3" id="KW-0479">Metal-binding</keyword>
<dbReference type="PROSITE" id="PS00470">
    <property type="entry name" value="IDH_IMDH"/>
    <property type="match status" value="1"/>
</dbReference>
<dbReference type="GO" id="GO:0016616">
    <property type="term" value="F:oxidoreductase activity, acting on the CH-OH group of donors, NAD or NADP as acceptor"/>
    <property type="evidence" value="ECO:0007669"/>
    <property type="project" value="InterPro"/>
</dbReference>
<dbReference type="OrthoDB" id="6813at2157"/>
<evidence type="ECO:0000256" key="2">
    <source>
        <dbReference type="ARBA" id="ARBA00001946"/>
    </source>
</evidence>
<reference evidence="9 10" key="1">
    <citation type="submission" date="2012-11" db="EMBL/GenBank/DDBJ databases">
        <title>FINISHED of Natronococcus occultus SP4, DSM 3396.</title>
        <authorList>
            <consortium name="DOE Joint Genome Institute"/>
            <person name="Eisen J."/>
            <person name="Huntemann M."/>
            <person name="Wei C.-L."/>
            <person name="Han J."/>
            <person name="Detter J.C."/>
            <person name="Han C."/>
            <person name="Tapia R."/>
            <person name="Chen A."/>
            <person name="Kyrpides N."/>
            <person name="Mavromatis K."/>
            <person name="Markowitz V."/>
            <person name="Szeto E."/>
            <person name="Ivanova N."/>
            <person name="Mikhailova N."/>
            <person name="Ovchinnikova G."/>
            <person name="Pagani I."/>
            <person name="Pati A."/>
            <person name="Goodwin L."/>
            <person name="Nordberg H.P."/>
            <person name="Cantor M.N."/>
            <person name="Hua S.X."/>
            <person name="Woyke T."/>
            <person name="Eisen J."/>
            <person name="Klenk H.-P."/>
            <person name="Klenk H.-P."/>
        </authorList>
    </citation>
    <scope>NUCLEOTIDE SEQUENCE [LARGE SCALE GENOMIC DNA]</scope>
    <source>
        <strain evidence="9 10">SP4</strain>
        <plasmid evidence="10">Plasmid 2</plasmid>
    </source>
</reference>
<dbReference type="Pfam" id="PF00180">
    <property type="entry name" value="Iso_dh"/>
    <property type="match status" value="1"/>
</dbReference>